<dbReference type="Proteomes" id="UP000183585">
    <property type="component" value="Unassembled WGS sequence"/>
</dbReference>
<keyword evidence="2" id="KW-0378">Hydrolase</keyword>
<dbReference type="InterPro" id="IPR001764">
    <property type="entry name" value="Glyco_hydro_3_N"/>
</dbReference>
<dbReference type="PRINTS" id="PR00133">
    <property type="entry name" value="GLHYDRLASE3"/>
</dbReference>
<accession>A0A1C5AJM7</accession>
<evidence type="ECO:0000313" key="5">
    <source>
        <dbReference type="EMBL" id="SCF45369.1"/>
    </source>
</evidence>
<dbReference type="AlphaFoldDB" id="A0A1C5AJM7"/>
<evidence type="ECO:0000313" key="6">
    <source>
        <dbReference type="Proteomes" id="UP000183585"/>
    </source>
</evidence>
<gene>
    <name evidence="5" type="ORF">GA0070563_113151</name>
</gene>
<dbReference type="PANTHER" id="PTHR30480">
    <property type="entry name" value="BETA-HEXOSAMINIDASE-RELATED"/>
    <property type="match status" value="1"/>
</dbReference>
<name>A0A1C5AJM7_9ACTN</name>
<dbReference type="GO" id="GO:0009254">
    <property type="term" value="P:peptidoglycan turnover"/>
    <property type="evidence" value="ECO:0007669"/>
    <property type="project" value="TreeGrafter"/>
</dbReference>
<dbReference type="InterPro" id="IPR050226">
    <property type="entry name" value="NagZ_Beta-hexosaminidase"/>
</dbReference>
<dbReference type="InterPro" id="IPR017853">
    <property type="entry name" value="GH"/>
</dbReference>
<dbReference type="GO" id="GO:0004553">
    <property type="term" value="F:hydrolase activity, hydrolyzing O-glycosyl compounds"/>
    <property type="evidence" value="ECO:0007669"/>
    <property type="project" value="InterPro"/>
</dbReference>
<protein>
    <submittedName>
        <fullName evidence="5">Beta-N-acetylhexosaminidase</fullName>
    </submittedName>
</protein>
<dbReference type="Pfam" id="PF00933">
    <property type="entry name" value="Glyco_hydro_3"/>
    <property type="match status" value="1"/>
</dbReference>
<keyword evidence="6" id="KW-1185">Reference proteome</keyword>
<dbReference type="InterPro" id="IPR036962">
    <property type="entry name" value="Glyco_hydro_3_N_sf"/>
</dbReference>
<evidence type="ECO:0000259" key="4">
    <source>
        <dbReference type="Pfam" id="PF00933"/>
    </source>
</evidence>
<comment type="similarity">
    <text evidence="1">Belongs to the glycosyl hydrolase 3 family.</text>
</comment>
<reference evidence="6" key="1">
    <citation type="submission" date="2016-06" db="EMBL/GenBank/DDBJ databases">
        <authorList>
            <person name="Varghese N."/>
            <person name="Submissions Spin"/>
        </authorList>
    </citation>
    <scope>NUCLEOTIDE SEQUENCE [LARGE SCALE GENOMIC DNA]</scope>
    <source>
        <strain evidence="6">DSM 43168</strain>
    </source>
</reference>
<evidence type="ECO:0000256" key="1">
    <source>
        <dbReference type="ARBA" id="ARBA00005336"/>
    </source>
</evidence>
<organism evidence="5 6">
    <name type="scientific">Micromonospora carbonacea</name>
    <dbReference type="NCBI Taxonomy" id="47853"/>
    <lineage>
        <taxon>Bacteria</taxon>
        <taxon>Bacillati</taxon>
        <taxon>Actinomycetota</taxon>
        <taxon>Actinomycetes</taxon>
        <taxon>Micromonosporales</taxon>
        <taxon>Micromonosporaceae</taxon>
        <taxon>Micromonospora</taxon>
    </lineage>
</organism>
<dbReference type="GO" id="GO:0005975">
    <property type="term" value="P:carbohydrate metabolic process"/>
    <property type="evidence" value="ECO:0007669"/>
    <property type="project" value="InterPro"/>
</dbReference>
<evidence type="ECO:0000256" key="3">
    <source>
        <dbReference type="ARBA" id="ARBA00023295"/>
    </source>
</evidence>
<dbReference type="Gene3D" id="3.20.20.300">
    <property type="entry name" value="Glycoside hydrolase, family 3, N-terminal domain"/>
    <property type="match status" value="1"/>
</dbReference>
<dbReference type="PANTHER" id="PTHR30480:SF16">
    <property type="entry name" value="GLYCOSIDE HYDROLASE FAMILY 3 DOMAIN PROTEIN"/>
    <property type="match status" value="1"/>
</dbReference>
<dbReference type="SUPFAM" id="SSF51445">
    <property type="entry name" value="(Trans)glycosidases"/>
    <property type="match status" value="1"/>
</dbReference>
<proteinExistence type="inferred from homology"/>
<sequence>MGEPGRISKAIVGSPVVLDGVTRWASENSAGRLPLLLSVNQEGGRLNALDWPSVAQMPGNLALGAAGNEDLAEMAGAAIGGQLRAVGMAWNLAPVCDTTAWPAPAAVGTRSFGSDPERVALLAAAFVRGLQAAGVAATAKHFPGLGGIRVDPHHAAPVLDRLGPGALLPFQAAIDAQVACVMVGSQIVLALDDRPALASPRVLDLLRDELGFGGVVVSENLSIPAVHEPLGGVARAAIAAVAAGVDVVMLDSEVSRGRSPAARRATAWQRRAEVVRALTAAVERGVIGRQRIGEAVARVRALHQWYGLTPGAHRPQWPRANASALQVANRIADRSVAVVRGGHLLPLNMPPGTVLTLVRVPDVGQRRADSARHTPDYLPIQLAAHHRVLQVPAGAPVPTAGPVIVYGYDTRTTADSSRAAEEATRLAVNGRTVVQVAFGDVDDLAGSSATVLIAAFSPHRASVAAVDRILLGDGRAHGAVPVGGASW</sequence>
<feature type="domain" description="Glycoside hydrolase family 3 N-terminal" evidence="4">
    <location>
        <begin position="23"/>
        <end position="300"/>
    </location>
</feature>
<evidence type="ECO:0000256" key="2">
    <source>
        <dbReference type="ARBA" id="ARBA00022801"/>
    </source>
</evidence>
<keyword evidence="3" id="KW-0326">Glycosidase</keyword>
<dbReference type="EMBL" id="FMCT01000013">
    <property type="protein sequence ID" value="SCF45369.1"/>
    <property type="molecule type" value="Genomic_DNA"/>
</dbReference>